<reference evidence="2 3" key="1">
    <citation type="journal article" date="2014" name="Genome Announc.">
        <title>Draft Genome Sequence of Streptomyces roseochromogenes subsp. oscitans DS 12.976, Producer of the Aminocoumarin Antibiotic Clorobiocin.</title>
        <authorList>
            <person name="Ruckert C."/>
            <person name="Kalinowski J."/>
            <person name="Heide L."/>
            <person name="Apel A.K."/>
        </authorList>
    </citation>
    <scope>NUCLEOTIDE SEQUENCE [LARGE SCALE GENOMIC DNA]</scope>
    <source>
        <strain evidence="2 3">DS 12.976</strain>
    </source>
</reference>
<proteinExistence type="predicted"/>
<dbReference type="OrthoDB" id="4331566at2"/>
<accession>V6JX34</accession>
<keyword evidence="3" id="KW-1185">Reference proteome</keyword>
<feature type="region of interest" description="Disordered" evidence="1">
    <location>
        <begin position="1"/>
        <end position="83"/>
    </location>
</feature>
<evidence type="ECO:0000256" key="1">
    <source>
        <dbReference type="SAM" id="MobiDB-lite"/>
    </source>
</evidence>
<dbReference type="Proteomes" id="UP000017984">
    <property type="component" value="Chromosome"/>
</dbReference>
<gene>
    <name evidence="2" type="ORF">M878_30710</name>
</gene>
<dbReference type="AlphaFoldDB" id="V6JX34"/>
<dbReference type="HOGENOM" id="CLU_193872_0_0_11"/>
<comment type="caution">
    <text evidence="2">The sequence shown here is derived from an EMBL/GenBank/DDBJ whole genome shotgun (WGS) entry which is preliminary data.</text>
</comment>
<sequence>MPSYTYTGDEGRYYPRLGLTPEPGAAYELEKNPGDGRWTPPDPEPEPPAAEAAPPVAASPAPTKTSKRTTTTPAAPEKEGSDA</sequence>
<evidence type="ECO:0000313" key="3">
    <source>
        <dbReference type="Proteomes" id="UP000017984"/>
    </source>
</evidence>
<dbReference type="RefSeq" id="WP_023550847.1">
    <property type="nucleotide sequence ID" value="NZ_CM002285.1"/>
</dbReference>
<dbReference type="PATRIC" id="fig|1352936.5.peg.6396"/>
<feature type="compositionally biased region" description="Low complexity" evidence="1">
    <location>
        <begin position="49"/>
        <end position="75"/>
    </location>
</feature>
<dbReference type="EMBL" id="AWQX01000267">
    <property type="protein sequence ID" value="EST24387.1"/>
    <property type="molecule type" value="Genomic_DNA"/>
</dbReference>
<protein>
    <submittedName>
        <fullName evidence="2">Uncharacterized protein</fullName>
    </submittedName>
</protein>
<organism evidence="2 3">
    <name type="scientific">Streptomyces roseochromogenus subsp. oscitans DS 12.976</name>
    <dbReference type="NCBI Taxonomy" id="1352936"/>
    <lineage>
        <taxon>Bacteria</taxon>
        <taxon>Bacillati</taxon>
        <taxon>Actinomycetota</taxon>
        <taxon>Actinomycetes</taxon>
        <taxon>Kitasatosporales</taxon>
        <taxon>Streptomycetaceae</taxon>
        <taxon>Streptomyces</taxon>
    </lineage>
</organism>
<dbReference type="STRING" id="1352936.M878_30710"/>
<name>V6JX34_STRRC</name>
<evidence type="ECO:0000313" key="2">
    <source>
        <dbReference type="EMBL" id="EST24387.1"/>
    </source>
</evidence>